<dbReference type="AlphaFoldDB" id="A0A0W8G3E4"/>
<gene>
    <name evidence="2" type="ORF">ASZ90_002483</name>
</gene>
<organism evidence="2">
    <name type="scientific">hydrocarbon metagenome</name>
    <dbReference type="NCBI Taxonomy" id="938273"/>
    <lineage>
        <taxon>unclassified sequences</taxon>
        <taxon>metagenomes</taxon>
        <taxon>ecological metagenomes</taxon>
    </lineage>
</organism>
<protein>
    <submittedName>
        <fullName evidence="2">Uncharacterized protein</fullName>
    </submittedName>
</protein>
<accession>A0A0W8G3E4</accession>
<evidence type="ECO:0000256" key="1">
    <source>
        <dbReference type="SAM" id="MobiDB-lite"/>
    </source>
</evidence>
<reference evidence="2" key="1">
    <citation type="journal article" date="2015" name="Proc. Natl. Acad. Sci. U.S.A.">
        <title>Networks of energetic and metabolic interactions define dynamics in microbial communities.</title>
        <authorList>
            <person name="Embree M."/>
            <person name="Liu J.K."/>
            <person name="Al-Bassam M.M."/>
            <person name="Zengler K."/>
        </authorList>
    </citation>
    <scope>NUCLEOTIDE SEQUENCE</scope>
</reference>
<evidence type="ECO:0000313" key="2">
    <source>
        <dbReference type="EMBL" id="KUG27664.1"/>
    </source>
</evidence>
<name>A0A0W8G3E4_9ZZZZ</name>
<sequence>MARVADAASGRSYPGPARRAMAGVPSKRVSADFEDDDVNRLFFHKKY</sequence>
<dbReference type="EMBL" id="LNQE01000302">
    <property type="protein sequence ID" value="KUG27664.1"/>
    <property type="molecule type" value="Genomic_DNA"/>
</dbReference>
<comment type="caution">
    <text evidence="2">The sequence shown here is derived from an EMBL/GenBank/DDBJ whole genome shotgun (WGS) entry which is preliminary data.</text>
</comment>
<feature type="region of interest" description="Disordered" evidence="1">
    <location>
        <begin position="1"/>
        <end position="28"/>
    </location>
</feature>
<proteinExistence type="predicted"/>